<dbReference type="SUPFAM" id="SSF101898">
    <property type="entry name" value="NHL repeat"/>
    <property type="match status" value="1"/>
</dbReference>
<organism evidence="3 4">
    <name type="scientific">Haloplanus rallus</name>
    <dbReference type="NCBI Taxonomy" id="1816183"/>
    <lineage>
        <taxon>Archaea</taxon>
        <taxon>Methanobacteriati</taxon>
        <taxon>Methanobacteriota</taxon>
        <taxon>Stenosarchaea group</taxon>
        <taxon>Halobacteria</taxon>
        <taxon>Halobacteriales</taxon>
        <taxon>Haloferacaceae</taxon>
        <taxon>Haloplanus</taxon>
    </lineage>
</organism>
<reference evidence="3 4" key="1">
    <citation type="submission" date="2018-12" db="EMBL/GenBank/DDBJ databases">
        <title>Complete genome sequence of Haloplanus rallus MBLA0036.</title>
        <authorList>
            <person name="Nam Y.-d."/>
            <person name="Kang J."/>
            <person name="Chung W.-H."/>
            <person name="Park Y.S."/>
        </authorList>
    </citation>
    <scope>NUCLEOTIDE SEQUENCE [LARGE SCALE GENOMIC DNA]</scope>
    <source>
        <strain evidence="3 4">MBLA0036</strain>
    </source>
</reference>
<feature type="region of interest" description="Disordered" evidence="1">
    <location>
        <begin position="344"/>
        <end position="382"/>
    </location>
</feature>
<evidence type="ECO:0000313" key="4">
    <source>
        <dbReference type="Proteomes" id="UP000428325"/>
    </source>
</evidence>
<evidence type="ECO:0000313" key="3">
    <source>
        <dbReference type="EMBL" id="QGX96127.1"/>
    </source>
</evidence>
<dbReference type="InterPro" id="IPR010262">
    <property type="entry name" value="Arylsulfotransferase_bact"/>
</dbReference>
<dbReference type="GeneID" id="43371029"/>
<evidence type="ECO:0000256" key="1">
    <source>
        <dbReference type="SAM" id="MobiDB-lite"/>
    </source>
</evidence>
<keyword evidence="2" id="KW-0812">Transmembrane</keyword>
<gene>
    <name evidence="3" type="ORF">EI982_15745</name>
</gene>
<dbReference type="AlphaFoldDB" id="A0A6B9FBB5"/>
<keyword evidence="2" id="KW-0472">Membrane</keyword>
<evidence type="ECO:0008006" key="5">
    <source>
        <dbReference type="Google" id="ProtNLM"/>
    </source>
</evidence>
<dbReference type="OrthoDB" id="306371at2157"/>
<protein>
    <recommendedName>
        <fullName evidence="5">Arylsulfotransferase (Asst)</fullName>
    </recommendedName>
</protein>
<keyword evidence="2" id="KW-1133">Transmembrane helix</keyword>
<dbReference type="InterPro" id="IPR011042">
    <property type="entry name" value="6-blade_b-propeller_TolB-like"/>
</dbReference>
<dbReference type="Pfam" id="PF05935">
    <property type="entry name" value="Arylsulfotrans"/>
    <property type="match status" value="1"/>
</dbReference>
<sequence>MADGTRQWVVRALVAVLVLSAGVVAVEFVAHARDPAAGDAAASQARQPYAERRAVAPPANGTTVITVQKFRRNFVVAFAPDGRVRYFDNSLDRYHDVDPVPEGTHTVEFVGAEYDGDTTHLLVRRVNLTTGATRDVYRHAVPRTDRPHRWHDVDRLDAHRLLVADIRDDAVFVVNTTTGERTYEWPAQAHFDTESGGQFPRDWTHLNDVERLPDGRYMASLRNQDAVVFVEPGRGVDASWTLGRDDAHGILYEQHNPDYLPGAEPSVLVADSQNRRIVEYRRENGSWVRTWSWRDEGMAWPRDADRLPNGHTLIGDTNSGRVLEIDETGTVVWRVDGLPSYDVERLGTGDESAGGRSAERLGLANRSPAAGSPSTTRPGRTVIPTRVSNTVAFVSPLWLSATGRAAAVVGLVAALALALPVVGGRLHRVLAAAARRGKP</sequence>
<feature type="transmembrane region" description="Helical" evidence="2">
    <location>
        <begin position="405"/>
        <end position="426"/>
    </location>
</feature>
<proteinExistence type="predicted"/>
<dbReference type="EMBL" id="CP034345">
    <property type="protein sequence ID" value="QGX96127.1"/>
    <property type="molecule type" value="Genomic_DNA"/>
</dbReference>
<evidence type="ECO:0000256" key="2">
    <source>
        <dbReference type="SAM" id="Phobius"/>
    </source>
</evidence>
<dbReference type="GO" id="GO:0004062">
    <property type="term" value="F:aryl sulfotransferase activity"/>
    <property type="evidence" value="ECO:0007669"/>
    <property type="project" value="InterPro"/>
</dbReference>
<dbReference type="RefSeq" id="WP_157690588.1">
    <property type="nucleotide sequence ID" value="NZ_CP034345.1"/>
</dbReference>
<keyword evidence="4" id="KW-1185">Reference proteome</keyword>
<accession>A0A6B9FBB5</accession>
<dbReference type="Proteomes" id="UP000428325">
    <property type="component" value="Chromosome"/>
</dbReference>
<name>A0A6B9FBB5_9EURY</name>
<dbReference type="KEGG" id="hra:EI982_15745"/>
<dbReference type="Gene3D" id="2.120.10.30">
    <property type="entry name" value="TolB, C-terminal domain"/>
    <property type="match status" value="1"/>
</dbReference>